<dbReference type="EMBL" id="AUZZ01004585">
    <property type="protein sequence ID" value="EQD52591.1"/>
    <property type="molecule type" value="Genomic_DNA"/>
</dbReference>
<dbReference type="AlphaFoldDB" id="T0ZWK8"/>
<proteinExistence type="predicted"/>
<gene>
    <name evidence="1" type="ORF">B2A_06480</name>
</gene>
<accession>T0ZWK8</accession>
<reference evidence="1" key="1">
    <citation type="submission" date="2013-08" db="EMBL/GenBank/DDBJ databases">
        <authorList>
            <person name="Mendez C."/>
            <person name="Richter M."/>
            <person name="Ferrer M."/>
            <person name="Sanchez J."/>
        </authorList>
    </citation>
    <scope>NUCLEOTIDE SEQUENCE</scope>
</reference>
<protein>
    <submittedName>
        <fullName evidence="1">Uncharacterized protein</fullName>
    </submittedName>
</protein>
<comment type="caution">
    <text evidence="1">The sequence shown here is derived from an EMBL/GenBank/DDBJ whole genome shotgun (WGS) entry which is preliminary data.</text>
</comment>
<evidence type="ECO:0000313" key="1">
    <source>
        <dbReference type="EMBL" id="EQD52591.1"/>
    </source>
</evidence>
<reference evidence="1" key="2">
    <citation type="journal article" date="2014" name="ISME J.">
        <title>Microbial stratification in low pH oxic and suboxic macroscopic growths along an acid mine drainage.</title>
        <authorList>
            <person name="Mendez-Garcia C."/>
            <person name="Mesa V."/>
            <person name="Sprenger R.R."/>
            <person name="Richter M."/>
            <person name="Diez M.S."/>
            <person name="Solano J."/>
            <person name="Bargiela R."/>
            <person name="Golyshina O.V."/>
            <person name="Manteca A."/>
            <person name="Ramos J.L."/>
            <person name="Gallego J.R."/>
            <person name="Llorente I."/>
            <person name="Martins Dos Santos V.A."/>
            <person name="Jensen O.N."/>
            <person name="Pelaez A.I."/>
            <person name="Sanchez J."/>
            <person name="Ferrer M."/>
        </authorList>
    </citation>
    <scope>NUCLEOTIDE SEQUENCE</scope>
</reference>
<name>T0ZWK8_9ZZZZ</name>
<sequence>MSRHVESFRVPSALVSGSDTLRLDASFYNRAVIEAVAALEGSGMTIKTLGELSENVFIPPRFRRIYVDQEHGIPFLQGSHIVHFDPADIKY</sequence>
<feature type="non-terminal residue" evidence="1">
    <location>
        <position position="91"/>
    </location>
</feature>
<organism evidence="1">
    <name type="scientific">mine drainage metagenome</name>
    <dbReference type="NCBI Taxonomy" id="410659"/>
    <lineage>
        <taxon>unclassified sequences</taxon>
        <taxon>metagenomes</taxon>
        <taxon>ecological metagenomes</taxon>
    </lineage>
</organism>